<feature type="domain" description="Ketosynthase family 3 (KS3)" evidence="4">
    <location>
        <begin position="1"/>
        <end position="387"/>
    </location>
</feature>
<dbReference type="PROSITE" id="PS52004">
    <property type="entry name" value="KS3_2"/>
    <property type="match status" value="1"/>
</dbReference>
<keyword evidence="2 3" id="KW-0808">Transferase</keyword>
<evidence type="ECO:0000256" key="2">
    <source>
        <dbReference type="ARBA" id="ARBA00022679"/>
    </source>
</evidence>
<dbReference type="GO" id="GO:0004315">
    <property type="term" value="F:3-oxoacyl-[acyl-carrier-protein] synthase activity"/>
    <property type="evidence" value="ECO:0007669"/>
    <property type="project" value="TreeGrafter"/>
</dbReference>
<evidence type="ECO:0000313" key="6">
    <source>
        <dbReference type="Proteomes" id="UP000033551"/>
    </source>
</evidence>
<dbReference type="InterPro" id="IPR014030">
    <property type="entry name" value="Ketoacyl_synth_N"/>
</dbReference>
<evidence type="ECO:0000259" key="4">
    <source>
        <dbReference type="PROSITE" id="PS52004"/>
    </source>
</evidence>
<proteinExistence type="inferred from homology"/>
<dbReference type="Pfam" id="PF02801">
    <property type="entry name" value="Ketoacyl-synt_C"/>
    <property type="match status" value="1"/>
</dbReference>
<dbReference type="PANTHER" id="PTHR11712">
    <property type="entry name" value="POLYKETIDE SYNTHASE-RELATED"/>
    <property type="match status" value="1"/>
</dbReference>
<dbReference type="RefSeq" id="WP_045945562.1">
    <property type="nucleotide sequence ID" value="NZ_JZWV01000024.1"/>
</dbReference>
<dbReference type="InterPro" id="IPR000794">
    <property type="entry name" value="Beta-ketoacyl_synthase"/>
</dbReference>
<evidence type="ECO:0000313" key="5">
    <source>
        <dbReference type="EMBL" id="KJY39332.1"/>
    </source>
</evidence>
<dbReference type="InterPro" id="IPR014031">
    <property type="entry name" value="Ketoacyl_synth_C"/>
</dbReference>
<gene>
    <name evidence="5" type="ORF">VR44_01905</name>
</gene>
<accession>A0A0F4JY70</accession>
<dbReference type="SUPFAM" id="SSF53901">
    <property type="entry name" value="Thiolase-like"/>
    <property type="match status" value="2"/>
</dbReference>
<organism evidence="5 6">
    <name type="scientific">Streptomyces katrae</name>
    <dbReference type="NCBI Taxonomy" id="68223"/>
    <lineage>
        <taxon>Bacteria</taxon>
        <taxon>Bacillati</taxon>
        <taxon>Actinomycetota</taxon>
        <taxon>Actinomycetes</taxon>
        <taxon>Kitasatosporales</taxon>
        <taxon>Streptomycetaceae</taxon>
        <taxon>Streptomyces</taxon>
    </lineage>
</organism>
<dbReference type="CDD" id="cd00834">
    <property type="entry name" value="KAS_I_II"/>
    <property type="match status" value="1"/>
</dbReference>
<dbReference type="Proteomes" id="UP000033551">
    <property type="component" value="Unassembled WGS sequence"/>
</dbReference>
<dbReference type="AlphaFoldDB" id="A0A0F4JY70"/>
<dbReference type="Pfam" id="PF00109">
    <property type="entry name" value="ketoacyl-synt"/>
    <property type="match status" value="1"/>
</dbReference>
<dbReference type="InterPro" id="IPR020841">
    <property type="entry name" value="PKS_Beta-ketoAc_synthase_dom"/>
</dbReference>
<dbReference type="PATRIC" id="fig|68223.7.peg.5785"/>
<dbReference type="PANTHER" id="PTHR11712:SF336">
    <property type="entry name" value="3-OXOACYL-[ACYL-CARRIER-PROTEIN] SYNTHASE, MITOCHONDRIAL"/>
    <property type="match status" value="1"/>
</dbReference>
<name>A0A0F4JY70_9ACTN</name>
<dbReference type="GO" id="GO:0006633">
    <property type="term" value="P:fatty acid biosynthetic process"/>
    <property type="evidence" value="ECO:0007669"/>
    <property type="project" value="TreeGrafter"/>
</dbReference>
<dbReference type="Gene3D" id="3.40.47.10">
    <property type="match status" value="1"/>
</dbReference>
<comment type="similarity">
    <text evidence="1 3">Belongs to the thiolase-like superfamily. Beta-ketoacyl-ACP synthases family.</text>
</comment>
<evidence type="ECO:0000256" key="3">
    <source>
        <dbReference type="RuleBase" id="RU003694"/>
    </source>
</evidence>
<dbReference type="OrthoDB" id="9808669at2"/>
<dbReference type="InterPro" id="IPR016039">
    <property type="entry name" value="Thiolase-like"/>
</dbReference>
<keyword evidence="6" id="KW-1185">Reference proteome</keyword>
<reference evidence="5 6" key="1">
    <citation type="submission" date="2015-02" db="EMBL/GenBank/DDBJ databases">
        <authorList>
            <person name="Ju K.-S."/>
            <person name="Doroghazi J.R."/>
            <person name="Metcalf W."/>
        </authorList>
    </citation>
    <scope>NUCLEOTIDE SEQUENCE [LARGE SCALE GENOMIC DNA]</scope>
    <source>
        <strain evidence="5 6">NRRL ISP-5550</strain>
    </source>
</reference>
<dbReference type="SMART" id="SM00825">
    <property type="entry name" value="PKS_KS"/>
    <property type="match status" value="1"/>
</dbReference>
<protein>
    <recommendedName>
        <fullName evidence="4">Ketosynthase family 3 (KS3) domain-containing protein</fullName>
    </recommendedName>
</protein>
<dbReference type="EMBL" id="JZWV01000024">
    <property type="protein sequence ID" value="KJY39332.1"/>
    <property type="molecule type" value="Genomic_DNA"/>
</dbReference>
<sequence>MDVFITGLGAISCLGDGPEAFWKGLHAGRSGPTPVESLTGQVRAPLAYQVPPATDASAHAEDDATRGRVSRFALHAARQAVVDAGLTGEEVAGMAVVIATAIGVCEEREDAFRAGVPDDAVWTPSFSVASAVGDALGSFGANISVSNACAASGYALSVAMDLVRRGEAETVLVGGAEGSAGVPIAAFDRLGAIDPDGCRPFEADRKGTVFGEGAAMLVVQSARAAAGRRTYGRLSGTAWSCDAYHTTAPDPGRRQLVRAAREALRDAGCGPEAIGCVIPHGTGTQPNDLLESETLRDVLGQRCDSTPLFSLKAFIGHTAGAAAAFSAVCGALVLRHGQVPPNIALARQDPACDVWLPQDGPTPLPRPGVLINSYAFGGSNVSLVLDGGLP</sequence>
<evidence type="ECO:0000256" key="1">
    <source>
        <dbReference type="ARBA" id="ARBA00008467"/>
    </source>
</evidence>
<comment type="caution">
    <text evidence="5">The sequence shown here is derived from an EMBL/GenBank/DDBJ whole genome shotgun (WGS) entry which is preliminary data.</text>
</comment>